<feature type="domain" description="MIF4G" evidence="4">
    <location>
        <begin position="3"/>
        <end position="97"/>
    </location>
</feature>
<evidence type="ECO:0000259" key="4">
    <source>
        <dbReference type="Pfam" id="PF02854"/>
    </source>
</evidence>
<proteinExistence type="inferred from homology"/>
<organism evidence="5 6">
    <name type="scientific">Panagrolaimus davidi</name>
    <dbReference type="NCBI Taxonomy" id="227884"/>
    <lineage>
        <taxon>Eukaryota</taxon>
        <taxon>Metazoa</taxon>
        <taxon>Ecdysozoa</taxon>
        <taxon>Nematoda</taxon>
        <taxon>Chromadorea</taxon>
        <taxon>Rhabditida</taxon>
        <taxon>Tylenchina</taxon>
        <taxon>Panagrolaimomorpha</taxon>
        <taxon>Panagrolaimoidea</taxon>
        <taxon>Panagrolaimidae</taxon>
        <taxon>Panagrolaimus</taxon>
    </lineage>
</organism>
<dbReference type="Proteomes" id="UP000887578">
    <property type="component" value="Unplaced"/>
</dbReference>
<dbReference type="PANTHER" id="PTHR23253:SF9">
    <property type="entry name" value="EUKARYOTIC TRANSLATION INITIATION FACTOR 4 GAMMA 2"/>
    <property type="match status" value="1"/>
</dbReference>
<dbReference type="GO" id="GO:0016281">
    <property type="term" value="C:eukaryotic translation initiation factor 4F complex"/>
    <property type="evidence" value="ECO:0007669"/>
    <property type="project" value="TreeGrafter"/>
</dbReference>
<dbReference type="InterPro" id="IPR016024">
    <property type="entry name" value="ARM-type_fold"/>
</dbReference>
<dbReference type="GO" id="GO:0003729">
    <property type="term" value="F:mRNA binding"/>
    <property type="evidence" value="ECO:0007669"/>
    <property type="project" value="TreeGrafter"/>
</dbReference>
<dbReference type="Pfam" id="PF02854">
    <property type="entry name" value="MIF4G"/>
    <property type="match status" value="1"/>
</dbReference>
<evidence type="ECO:0000313" key="6">
    <source>
        <dbReference type="WBParaSite" id="PDA_v2.g21233.t1"/>
    </source>
</evidence>
<evidence type="ECO:0000256" key="3">
    <source>
        <dbReference type="ARBA" id="ARBA00022917"/>
    </source>
</evidence>
<dbReference type="PANTHER" id="PTHR23253">
    <property type="entry name" value="EUKARYOTIC TRANSLATION INITIATION FACTOR 4 GAMMA"/>
    <property type="match status" value="1"/>
</dbReference>
<sequence length="168" mass="19786">MKFFRFISFLYQNKLLNFKIIENCIVILIRNAENSDNESELMLEYAIILMKTVGPLLIQRKEEATKLGGYISYIENHKRMVSNRIKFMIIDLMEARDKKWSDKTGNDGAFECFVPYFNQAHISYETSGYPRMQFYSPRHEGIRFNIPNCKSEVRRIPYSSSSNSLPKN</sequence>
<dbReference type="GO" id="GO:0003743">
    <property type="term" value="F:translation initiation factor activity"/>
    <property type="evidence" value="ECO:0007669"/>
    <property type="project" value="UniProtKB-KW"/>
</dbReference>
<keyword evidence="3" id="KW-0648">Protein biosynthesis</keyword>
<dbReference type="Gene3D" id="1.25.40.180">
    <property type="match status" value="1"/>
</dbReference>
<dbReference type="AlphaFoldDB" id="A0A914PXU8"/>
<comment type="similarity">
    <text evidence="1">Belongs to the eukaryotic initiation factor 4G family.</text>
</comment>
<dbReference type="InterPro" id="IPR003890">
    <property type="entry name" value="MIF4G-like_typ-3"/>
</dbReference>
<evidence type="ECO:0000256" key="2">
    <source>
        <dbReference type="ARBA" id="ARBA00022540"/>
    </source>
</evidence>
<evidence type="ECO:0000313" key="5">
    <source>
        <dbReference type="Proteomes" id="UP000887578"/>
    </source>
</evidence>
<reference evidence="6" key="1">
    <citation type="submission" date="2022-11" db="UniProtKB">
        <authorList>
            <consortium name="WormBaseParasite"/>
        </authorList>
    </citation>
    <scope>IDENTIFICATION</scope>
</reference>
<accession>A0A914PXU8</accession>
<keyword evidence="5" id="KW-1185">Reference proteome</keyword>
<protein>
    <submittedName>
        <fullName evidence="6">MIF4G domain-containing protein</fullName>
    </submittedName>
</protein>
<name>A0A914PXU8_9BILA</name>
<dbReference type="SUPFAM" id="SSF48371">
    <property type="entry name" value="ARM repeat"/>
    <property type="match status" value="1"/>
</dbReference>
<evidence type="ECO:0000256" key="1">
    <source>
        <dbReference type="ARBA" id="ARBA00005775"/>
    </source>
</evidence>
<keyword evidence="2" id="KW-0396">Initiation factor</keyword>
<dbReference type="WBParaSite" id="PDA_v2.g21233.t1">
    <property type="protein sequence ID" value="PDA_v2.g21233.t1"/>
    <property type="gene ID" value="PDA_v2.g21233"/>
</dbReference>